<accession>A0A6H1Z6T4</accession>
<protein>
    <submittedName>
        <fullName evidence="1">Uncharacterized protein</fullName>
    </submittedName>
</protein>
<dbReference type="EMBL" id="MT142117">
    <property type="protein sequence ID" value="QJA74732.1"/>
    <property type="molecule type" value="Genomic_DNA"/>
</dbReference>
<organism evidence="1">
    <name type="scientific">viral metagenome</name>
    <dbReference type="NCBI Taxonomy" id="1070528"/>
    <lineage>
        <taxon>unclassified sequences</taxon>
        <taxon>metagenomes</taxon>
        <taxon>organismal metagenomes</taxon>
    </lineage>
</organism>
<reference evidence="1" key="1">
    <citation type="submission" date="2020-03" db="EMBL/GenBank/DDBJ databases">
        <title>The deep terrestrial virosphere.</title>
        <authorList>
            <person name="Holmfeldt K."/>
            <person name="Nilsson E."/>
            <person name="Simone D."/>
            <person name="Lopez-Fernandez M."/>
            <person name="Wu X."/>
            <person name="de Brujin I."/>
            <person name="Lundin D."/>
            <person name="Andersson A."/>
            <person name="Bertilsson S."/>
            <person name="Dopson M."/>
        </authorList>
    </citation>
    <scope>NUCLEOTIDE SEQUENCE</scope>
    <source>
        <strain evidence="4">MM415A01944</strain>
        <strain evidence="3">MM415B00439</strain>
        <strain evidence="2">TM448A00343</strain>
        <strain evidence="1">TM448B00310</strain>
    </source>
</reference>
<dbReference type="EMBL" id="MT144609">
    <property type="protein sequence ID" value="QJA43586.1"/>
    <property type="molecule type" value="Genomic_DNA"/>
</dbReference>
<evidence type="ECO:0000313" key="2">
    <source>
        <dbReference type="EMBL" id="QJA46290.1"/>
    </source>
</evidence>
<sequence length="176" mass="20002">MLNVEGRVIMGVILELARTKMQVRELELKLIRYETLYPVVTPVTDLTMIERGEYLERFRQVGISSLALLDSKLSITSKVELDRMAPYLVYPADFYAIDIWDCEDYGIQAQCDAGHKFGVNGVRLGLGNVPGGYHGFVITMDKDGNIWWLEPNAGFEYAGVWYKIGMYGYQPDKVFA</sequence>
<evidence type="ECO:0000313" key="3">
    <source>
        <dbReference type="EMBL" id="QJA65083.1"/>
    </source>
</evidence>
<name>A0A6H1Z6T4_9ZZZZ</name>
<dbReference type="AlphaFoldDB" id="A0A6H1Z6T4"/>
<evidence type="ECO:0000313" key="4">
    <source>
        <dbReference type="EMBL" id="QJA74732.1"/>
    </source>
</evidence>
<gene>
    <name evidence="4" type="ORF">MM415A01944_0011</name>
    <name evidence="3" type="ORF">MM415B00439_0039</name>
    <name evidence="2" type="ORF">TM448A00343_0042</name>
    <name evidence="1" type="ORF">TM448B00310_0023</name>
</gene>
<evidence type="ECO:0000313" key="1">
    <source>
        <dbReference type="EMBL" id="QJA43586.1"/>
    </source>
</evidence>
<dbReference type="EMBL" id="MT141531">
    <property type="protein sequence ID" value="QJA65083.1"/>
    <property type="molecule type" value="Genomic_DNA"/>
</dbReference>
<proteinExistence type="predicted"/>
<dbReference type="EMBL" id="MT144006">
    <property type="protein sequence ID" value="QJA46290.1"/>
    <property type="molecule type" value="Genomic_DNA"/>
</dbReference>